<reference evidence="7" key="1">
    <citation type="journal article" date="2020" name="Nature">
        <title>Giant virus diversity and host interactions through global metagenomics.</title>
        <authorList>
            <person name="Schulz F."/>
            <person name="Roux S."/>
            <person name="Paez-Espino D."/>
            <person name="Jungbluth S."/>
            <person name="Walsh D.A."/>
            <person name="Denef V.J."/>
            <person name="McMahon K.D."/>
            <person name="Konstantinidis K.T."/>
            <person name="Eloe-Fadrosh E.A."/>
            <person name="Kyrpides N.C."/>
            <person name="Woyke T."/>
        </authorList>
    </citation>
    <scope>NUCLEOTIDE SEQUENCE</scope>
    <source>
        <strain evidence="7">GVMAG-M-3300020166-18</strain>
    </source>
</reference>
<dbReference type="SUPFAM" id="SSF53335">
    <property type="entry name" value="S-adenosyl-L-methionine-dependent methyltransferases"/>
    <property type="match status" value="1"/>
</dbReference>
<evidence type="ECO:0000256" key="1">
    <source>
        <dbReference type="ARBA" id="ARBA00006594"/>
    </source>
</evidence>
<proteinExistence type="inferred from homology"/>
<dbReference type="InterPro" id="IPR012327">
    <property type="entry name" value="MeTrfase_D12"/>
</dbReference>
<evidence type="ECO:0000256" key="6">
    <source>
        <dbReference type="ARBA" id="ARBA00047942"/>
    </source>
</evidence>
<dbReference type="GO" id="GO:0009007">
    <property type="term" value="F:site-specific DNA-methyltransferase (adenine-specific) activity"/>
    <property type="evidence" value="ECO:0007669"/>
    <property type="project" value="UniProtKB-EC"/>
</dbReference>
<dbReference type="InterPro" id="IPR012263">
    <property type="entry name" value="M_m6A_EcoRV"/>
</dbReference>
<dbReference type="GO" id="GO:0032259">
    <property type="term" value="P:methylation"/>
    <property type="evidence" value="ECO:0007669"/>
    <property type="project" value="UniProtKB-KW"/>
</dbReference>
<organism evidence="7">
    <name type="scientific">viral metagenome</name>
    <dbReference type="NCBI Taxonomy" id="1070528"/>
    <lineage>
        <taxon>unclassified sequences</taxon>
        <taxon>metagenomes</taxon>
        <taxon>organismal metagenomes</taxon>
    </lineage>
</organism>
<dbReference type="GO" id="GO:0009307">
    <property type="term" value="P:DNA restriction-modification system"/>
    <property type="evidence" value="ECO:0007669"/>
    <property type="project" value="InterPro"/>
</dbReference>
<evidence type="ECO:0000256" key="5">
    <source>
        <dbReference type="ARBA" id="ARBA00022691"/>
    </source>
</evidence>
<dbReference type="Gene3D" id="3.40.50.150">
    <property type="entry name" value="Vaccinia Virus protein VP39"/>
    <property type="match status" value="1"/>
</dbReference>
<dbReference type="GO" id="GO:0006298">
    <property type="term" value="P:mismatch repair"/>
    <property type="evidence" value="ECO:0007669"/>
    <property type="project" value="TreeGrafter"/>
</dbReference>
<accession>A0A6C0BXR8</accession>
<dbReference type="PRINTS" id="PR00505">
    <property type="entry name" value="D12N6MTFRASE"/>
</dbReference>
<dbReference type="AlphaFoldDB" id="A0A6C0BXR8"/>
<dbReference type="Gene3D" id="1.10.1020.10">
    <property type="entry name" value="Adenine-specific Methyltransferase, Domain 2"/>
    <property type="match status" value="1"/>
</dbReference>
<dbReference type="InterPro" id="IPR023095">
    <property type="entry name" value="Ade_MeTrfase_dom_2"/>
</dbReference>
<dbReference type="PIRSF" id="PIRSF000398">
    <property type="entry name" value="M_m6A_EcoRV"/>
    <property type="match status" value="1"/>
</dbReference>
<dbReference type="GO" id="GO:1904047">
    <property type="term" value="F:S-adenosyl-L-methionine binding"/>
    <property type="evidence" value="ECO:0007669"/>
    <property type="project" value="TreeGrafter"/>
</dbReference>
<dbReference type="NCBIfam" id="TIGR00571">
    <property type="entry name" value="dam"/>
    <property type="match status" value="1"/>
</dbReference>
<dbReference type="InterPro" id="IPR002052">
    <property type="entry name" value="DNA_methylase_N6_adenine_CS"/>
</dbReference>
<keyword evidence="3" id="KW-0489">Methyltransferase</keyword>
<evidence type="ECO:0000256" key="2">
    <source>
        <dbReference type="ARBA" id="ARBA00011900"/>
    </source>
</evidence>
<dbReference type="Pfam" id="PF02086">
    <property type="entry name" value="MethyltransfD12"/>
    <property type="match status" value="1"/>
</dbReference>
<keyword evidence="5" id="KW-0949">S-adenosyl-L-methionine</keyword>
<dbReference type="InterPro" id="IPR029063">
    <property type="entry name" value="SAM-dependent_MTases_sf"/>
</dbReference>
<dbReference type="PANTHER" id="PTHR30481:SF3">
    <property type="entry name" value="DNA ADENINE METHYLASE"/>
    <property type="match status" value="1"/>
</dbReference>
<dbReference type="GO" id="GO:0043565">
    <property type="term" value="F:sequence-specific DNA binding"/>
    <property type="evidence" value="ECO:0007669"/>
    <property type="project" value="TreeGrafter"/>
</dbReference>
<sequence>MADNKLQKPFLKWVGGKTQIIDKILSKIPSEFDNYHEPFLGGGSVLLAILSLQKQNKLVIKNKVFAYDFNLALINVYKHIQTHKEELYKNIASVIKEYDSLSGNAINRKPDTIDEARTSKESYYYWIRKQYNGCDKNTIESSALFMFLNKTCFRGMYREGPNGYNVPYGHYKKTPTIITETDLAIISDLIKDVEFIHSDFRDSIKNVKSGDFVYLDPPYAPENRTSFVGYVADGFDIDMHKRLFSDIKNMGHGIKFAMSNAKVDLVTETFSEYAREELVARRAINAKNPEATTTEVIIYN</sequence>
<protein>
    <recommendedName>
        <fullName evidence="2">site-specific DNA-methyltransferase (adenine-specific)</fullName>
        <ecNumber evidence="2">2.1.1.72</ecNumber>
    </recommendedName>
</protein>
<evidence type="ECO:0000313" key="7">
    <source>
        <dbReference type="EMBL" id="QHS96339.1"/>
    </source>
</evidence>
<name>A0A6C0BXR8_9ZZZZ</name>
<keyword evidence="4" id="KW-0808">Transferase</keyword>
<evidence type="ECO:0000256" key="3">
    <source>
        <dbReference type="ARBA" id="ARBA00022603"/>
    </source>
</evidence>
<dbReference type="PROSITE" id="PS00092">
    <property type="entry name" value="N6_MTASE"/>
    <property type="match status" value="1"/>
</dbReference>
<dbReference type="EC" id="2.1.1.72" evidence="2"/>
<dbReference type="PANTHER" id="PTHR30481">
    <property type="entry name" value="DNA ADENINE METHYLASE"/>
    <property type="match status" value="1"/>
</dbReference>
<evidence type="ECO:0000256" key="4">
    <source>
        <dbReference type="ARBA" id="ARBA00022679"/>
    </source>
</evidence>
<dbReference type="EMBL" id="MN739271">
    <property type="protein sequence ID" value="QHS96339.1"/>
    <property type="molecule type" value="Genomic_DNA"/>
</dbReference>
<comment type="similarity">
    <text evidence="1">Belongs to the N(4)/N(6)-methyltransferase family.</text>
</comment>
<comment type="catalytic activity">
    <reaction evidence="6">
        <text>a 2'-deoxyadenosine in DNA + S-adenosyl-L-methionine = an N(6)-methyl-2'-deoxyadenosine in DNA + S-adenosyl-L-homocysteine + H(+)</text>
        <dbReference type="Rhea" id="RHEA:15197"/>
        <dbReference type="Rhea" id="RHEA-COMP:12418"/>
        <dbReference type="Rhea" id="RHEA-COMP:12419"/>
        <dbReference type="ChEBI" id="CHEBI:15378"/>
        <dbReference type="ChEBI" id="CHEBI:57856"/>
        <dbReference type="ChEBI" id="CHEBI:59789"/>
        <dbReference type="ChEBI" id="CHEBI:90615"/>
        <dbReference type="ChEBI" id="CHEBI:90616"/>
        <dbReference type="EC" id="2.1.1.72"/>
    </reaction>
</comment>